<evidence type="ECO:0000313" key="3">
    <source>
        <dbReference type="EMBL" id="MBP1890901.1"/>
    </source>
</evidence>
<sequence length="326" mass="37231">MKTLLKVFFLLILTLSFVSCNISNDKLNKSTSKDENFISKNNDKKIEDNKITQVPNTKEIIEFLCSDEIKSREAGTEGNKKTTKYLEKIFNELDLEYVFNNSYLNTFKYKSENEKIEEASNVVGKISGNNSKKAIILTAHFDAWFNGALDNASGVASTINIANSLKEYSKSNSLNYDIVFCLTNLEMNRFKGSEAFIKDIKDVYDEMFNINIDCIGVNNNKPMAIKNLSKIDISQKLYDLLKETYDEYGVKHMDTFSTPKTRMAFERNQGVSDYISFEKANIPNMQIAQIGIQDYILNENDTPKNLDIDLINKISKSIISLIKKFN</sequence>
<accession>A0ABS4F3T9</accession>
<feature type="chain" id="PRO_5046150718" description="Peptidase M28 domain-containing protein" evidence="1">
    <location>
        <begin position="22"/>
        <end position="326"/>
    </location>
</feature>
<keyword evidence="1" id="KW-0732">Signal</keyword>
<feature type="signal peptide" evidence="1">
    <location>
        <begin position="1"/>
        <end position="21"/>
    </location>
</feature>
<proteinExistence type="predicted"/>
<dbReference type="EMBL" id="JAGGJZ010000019">
    <property type="protein sequence ID" value="MBP1890901.1"/>
    <property type="molecule type" value="Genomic_DNA"/>
</dbReference>
<protein>
    <recommendedName>
        <fullName evidence="2">Peptidase M28 domain-containing protein</fullName>
    </recommendedName>
</protein>
<dbReference type="SUPFAM" id="SSF53187">
    <property type="entry name" value="Zn-dependent exopeptidases"/>
    <property type="match status" value="1"/>
</dbReference>
<dbReference type="InterPro" id="IPR007484">
    <property type="entry name" value="Peptidase_M28"/>
</dbReference>
<comment type="caution">
    <text evidence="3">The sequence shown here is derived from an EMBL/GenBank/DDBJ whole genome shotgun (WGS) entry which is preliminary data.</text>
</comment>
<evidence type="ECO:0000313" key="4">
    <source>
        <dbReference type="Proteomes" id="UP000783390"/>
    </source>
</evidence>
<dbReference type="InterPro" id="IPR045175">
    <property type="entry name" value="M28_fam"/>
</dbReference>
<dbReference type="Proteomes" id="UP000783390">
    <property type="component" value="Unassembled WGS sequence"/>
</dbReference>
<dbReference type="PANTHER" id="PTHR12147">
    <property type="entry name" value="METALLOPEPTIDASE M28 FAMILY MEMBER"/>
    <property type="match status" value="1"/>
</dbReference>
<dbReference type="PROSITE" id="PS51257">
    <property type="entry name" value="PROKAR_LIPOPROTEIN"/>
    <property type="match status" value="1"/>
</dbReference>
<organism evidence="3 4">
    <name type="scientific">Clostridium moniliforme</name>
    <dbReference type="NCBI Taxonomy" id="39489"/>
    <lineage>
        <taxon>Bacteria</taxon>
        <taxon>Bacillati</taxon>
        <taxon>Bacillota</taxon>
        <taxon>Clostridia</taxon>
        <taxon>Eubacteriales</taxon>
        <taxon>Clostridiaceae</taxon>
        <taxon>Clostridium</taxon>
    </lineage>
</organism>
<keyword evidence="4" id="KW-1185">Reference proteome</keyword>
<reference evidence="3 4" key="1">
    <citation type="submission" date="2021-03" db="EMBL/GenBank/DDBJ databases">
        <title>Genomic Encyclopedia of Type Strains, Phase IV (KMG-IV): sequencing the most valuable type-strain genomes for metagenomic binning, comparative biology and taxonomic classification.</title>
        <authorList>
            <person name="Goeker M."/>
        </authorList>
    </citation>
    <scope>NUCLEOTIDE SEQUENCE [LARGE SCALE GENOMIC DNA]</scope>
    <source>
        <strain evidence="3 4">DSM 3984</strain>
    </source>
</reference>
<dbReference type="PANTHER" id="PTHR12147:SF26">
    <property type="entry name" value="PEPTIDASE M28 DOMAIN-CONTAINING PROTEIN"/>
    <property type="match status" value="1"/>
</dbReference>
<gene>
    <name evidence="3" type="ORF">J2Z53_002553</name>
</gene>
<name>A0ABS4F3T9_9CLOT</name>
<dbReference type="Pfam" id="PF04389">
    <property type="entry name" value="Peptidase_M28"/>
    <property type="match status" value="1"/>
</dbReference>
<evidence type="ECO:0000256" key="1">
    <source>
        <dbReference type="SAM" id="SignalP"/>
    </source>
</evidence>
<feature type="domain" description="Peptidase M28" evidence="2">
    <location>
        <begin position="121"/>
        <end position="320"/>
    </location>
</feature>
<evidence type="ECO:0000259" key="2">
    <source>
        <dbReference type="Pfam" id="PF04389"/>
    </source>
</evidence>
<dbReference type="RefSeq" id="WP_209797814.1">
    <property type="nucleotide sequence ID" value="NZ_JAGGJZ010000019.1"/>
</dbReference>
<dbReference type="Gene3D" id="3.40.630.10">
    <property type="entry name" value="Zn peptidases"/>
    <property type="match status" value="1"/>
</dbReference>